<dbReference type="OrthoDB" id="850243at2"/>
<dbReference type="STRING" id="929713.NIASO_19835"/>
<sequence length="188" mass="21195">MEGYKLFYLLLGCTPPGRHTEQHDVFFCIGKSLAELVPHIHAFWPEAEGKIHIDAWREVNTVKGYKISVTARGTQAPKSAQLFFINLGGYQPGVFEEYHYKLLAVAKNLGEAVQQAKQTSFYKEYNAAAQAASHVDNKYGVDVDEVFTVEDILPAAQKKQFALTLQQEEQLTEDTLRIGYLKLSKLEV</sequence>
<accession>W0F5S1</accession>
<dbReference type="InterPro" id="IPR011440">
    <property type="entry name" value="DUF1543"/>
</dbReference>
<proteinExistence type="predicted"/>
<reference evidence="2 3" key="1">
    <citation type="submission" date="2013-12" db="EMBL/GenBank/DDBJ databases">
        <authorList>
            <consortium name="DOE Joint Genome Institute"/>
            <person name="Eisen J."/>
            <person name="Huntemann M."/>
            <person name="Han J."/>
            <person name="Chen A."/>
            <person name="Kyrpides N."/>
            <person name="Mavromatis K."/>
            <person name="Markowitz V."/>
            <person name="Palaniappan K."/>
            <person name="Ivanova N."/>
            <person name="Schaumberg A."/>
            <person name="Pati A."/>
            <person name="Liolios K."/>
            <person name="Nordberg H.P."/>
            <person name="Cantor M.N."/>
            <person name="Hua S.X."/>
            <person name="Woyke T."/>
        </authorList>
    </citation>
    <scope>NUCLEOTIDE SEQUENCE [LARGE SCALE GENOMIC DNA]</scope>
    <source>
        <strain evidence="3">DSM 19437</strain>
    </source>
</reference>
<dbReference type="RefSeq" id="WP_008588500.1">
    <property type="nucleotide sequence ID" value="NZ_CP007035.1"/>
</dbReference>
<organism evidence="2 3">
    <name type="scientific">Niabella soli DSM 19437</name>
    <dbReference type="NCBI Taxonomy" id="929713"/>
    <lineage>
        <taxon>Bacteria</taxon>
        <taxon>Pseudomonadati</taxon>
        <taxon>Bacteroidota</taxon>
        <taxon>Chitinophagia</taxon>
        <taxon>Chitinophagales</taxon>
        <taxon>Chitinophagaceae</taxon>
        <taxon>Niabella</taxon>
    </lineage>
</organism>
<dbReference type="AlphaFoldDB" id="W0F5S1"/>
<dbReference type="Pfam" id="PF07566">
    <property type="entry name" value="DUF1543"/>
    <property type="match status" value="1"/>
</dbReference>
<dbReference type="EMBL" id="CP007035">
    <property type="protein sequence ID" value="AHF16819.1"/>
    <property type="molecule type" value="Genomic_DNA"/>
</dbReference>
<feature type="domain" description="DUF1543" evidence="1">
    <location>
        <begin position="18"/>
        <end position="69"/>
    </location>
</feature>
<dbReference type="KEGG" id="nso:NIASO_19835"/>
<dbReference type="HOGENOM" id="CLU_124939_0_0_10"/>
<name>W0F5S1_9BACT</name>
<gene>
    <name evidence="2" type="ORF">NIASO_19835</name>
</gene>
<evidence type="ECO:0000259" key="1">
    <source>
        <dbReference type="Pfam" id="PF07566"/>
    </source>
</evidence>
<dbReference type="Proteomes" id="UP000003586">
    <property type="component" value="Chromosome"/>
</dbReference>
<keyword evidence="3" id="KW-1185">Reference proteome</keyword>
<dbReference type="eggNOG" id="ENOG502ZCH2">
    <property type="taxonomic scope" value="Bacteria"/>
</dbReference>
<evidence type="ECO:0000313" key="2">
    <source>
        <dbReference type="EMBL" id="AHF16819.1"/>
    </source>
</evidence>
<protein>
    <recommendedName>
        <fullName evidence="1">DUF1543 domain-containing protein</fullName>
    </recommendedName>
</protein>
<dbReference type="Gene3D" id="3.10.20.10">
    <property type="match status" value="2"/>
</dbReference>
<evidence type="ECO:0000313" key="3">
    <source>
        <dbReference type="Proteomes" id="UP000003586"/>
    </source>
</evidence>